<accession>A0A8S2E2N9</accession>
<dbReference type="Proteomes" id="UP000677228">
    <property type="component" value="Unassembled WGS sequence"/>
</dbReference>
<feature type="non-terminal residue" evidence="3">
    <location>
        <position position="1"/>
    </location>
</feature>
<feature type="transmembrane region" description="Helical" evidence="2">
    <location>
        <begin position="68"/>
        <end position="91"/>
    </location>
</feature>
<proteinExistence type="predicted"/>
<dbReference type="EMBL" id="CAJOBA010009628">
    <property type="protein sequence ID" value="CAF3855677.1"/>
    <property type="molecule type" value="Genomic_DNA"/>
</dbReference>
<evidence type="ECO:0000313" key="3">
    <source>
        <dbReference type="EMBL" id="CAF1094206.1"/>
    </source>
</evidence>
<feature type="region of interest" description="Disordered" evidence="1">
    <location>
        <begin position="1"/>
        <end position="20"/>
    </location>
</feature>
<dbReference type="AlphaFoldDB" id="A0A8S2E2N9"/>
<feature type="transmembrane region" description="Helical" evidence="2">
    <location>
        <begin position="124"/>
        <end position="142"/>
    </location>
</feature>
<feature type="region of interest" description="Disordered" evidence="1">
    <location>
        <begin position="170"/>
        <end position="191"/>
    </location>
</feature>
<dbReference type="EMBL" id="CAJNOK010009610">
    <property type="protein sequence ID" value="CAF1094206.1"/>
    <property type="molecule type" value="Genomic_DNA"/>
</dbReference>
<feature type="compositionally biased region" description="Basic and acidic residues" evidence="1">
    <location>
        <begin position="172"/>
        <end position="191"/>
    </location>
</feature>
<dbReference type="InterPro" id="IPR013869">
    <property type="entry name" value="DUF1757"/>
</dbReference>
<gene>
    <name evidence="3" type="ORF">OVA965_LOCUS18966</name>
    <name evidence="4" type="ORF">TMI583_LOCUS18979</name>
</gene>
<organism evidence="3 5">
    <name type="scientific">Didymodactylos carnosus</name>
    <dbReference type="NCBI Taxonomy" id="1234261"/>
    <lineage>
        <taxon>Eukaryota</taxon>
        <taxon>Metazoa</taxon>
        <taxon>Spiralia</taxon>
        <taxon>Gnathifera</taxon>
        <taxon>Rotifera</taxon>
        <taxon>Eurotatoria</taxon>
        <taxon>Bdelloidea</taxon>
        <taxon>Philodinida</taxon>
        <taxon>Philodinidae</taxon>
        <taxon>Didymodactylos</taxon>
    </lineage>
</organism>
<dbReference type="Pfam" id="PF08560">
    <property type="entry name" value="DUF1757"/>
    <property type="match status" value="1"/>
</dbReference>
<evidence type="ECO:0000313" key="4">
    <source>
        <dbReference type="EMBL" id="CAF3855677.1"/>
    </source>
</evidence>
<feature type="compositionally biased region" description="Basic and acidic residues" evidence="1">
    <location>
        <begin position="1"/>
        <end position="11"/>
    </location>
</feature>
<keyword evidence="2" id="KW-0812">Transmembrane</keyword>
<evidence type="ECO:0000256" key="2">
    <source>
        <dbReference type="SAM" id="Phobius"/>
    </source>
</evidence>
<sequence length="191" mass="20981">RADNNSAEKTKLSSALDDEQRKQIPSPLGVVALHCCSKGIQLGASLGLATALPYQLIKSRKNIQLVQILSRVGDISLFGAMFGVIGTLILMQVKLYREGYDEYKIWDRAYRLQNSLSQNRADLYSFHGALVGGLAGILFGLPKKRTRLSGGRGAMLGIPLALLAHVLQPPPKSEHELEIKKKEEEKKTTSK</sequence>
<keyword evidence="2" id="KW-0472">Membrane</keyword>
<comment type="caution">
    <text evidence="3">The sequence shown here is derived from an EMBL/GenBank/DDBJ whole genome shotgun (WGS) entry which is preliminary data.</text>
</comment>
<evidence type="ECO:0000256" key="1">
    <source>
        <dbReference type="SAM" id="MobiDB-lite"/>
    </source>
</evidence>
<dbReference type="Proteomes" id="UP000682733">
    <property type="component" value="Unassembled WGS sequence"/>
</dbReference>
<reference evidence="3" key="1">
    <citation type="submission" date="2021-02" db="EMBL/GenBank/DDBJ databases">
        <authorList>
            <person name="Nowell W R."/>
        </authorList>
    </citation>
    <scope>NUCLEOTIDE SEQUENCE</scope>
</reference>
<keyword evidence="2" id="KW-1133">Transmembrane helix</keyword>
<name>A0A8S2E2N9_9BILA</name>
<protein>
    <submittedName>
        <fullName evidence="3">Uncharacterized protein</fullName>
    </submittedName>
</protein>
<evidence type="ECO:0000313" key="5">
    <source>
        <dbReference type="Proteomes" id="UP000677228"/>
    </source>
</evidence>